<gene>
    <name evidence="3" type="ORF">KEC54_17825</name>
</gene>
<dbReference type="PRINTS" id="PR00625">
    <property type="entry name" value="JDOMAIN"/>
</dbReference>
<dbReference type="Pfam" id="PF00226">
    <property type="entry name" value="DnaJ"/>
    <property type="match status" value="1"/>
</dbReference>
<dbReference type="AlphaFoldDB" id="A0AAX3WAE5"/>
<reference evidence="3" key="1">
    <citation type="journal article" date="2022" name="Biotechnol. Bioprocess Eng.">
        <title>Pan-genome Analysis Reveals Comparative Genomic Features of Central Metabolic Pathways in Methylorubrum extorquens.</title>
        <authorList>
            <person name="Lee G.M."/>
            <person name="Scott-Nevros Z.K."/>
            <person name="Lee S.-M."/>
            <person name="Kim D."/>
        </authorList>
    </citation>
    <scope>NUCLEOTIDE SEQUENCE</scope>
    <source>
        <strain evidence="3">ATCC 55366</strain>
    </source>
</reference>
<dbReference type="InterPro" id="IPR036869">
    <property type="entry name" value="J_dom_sf"/>
</dbReference>
<organism evidence="3 4">
    <name type="scientific">Methylorubrum extorquens</name>
    <name type="common">Methylobacterium dichloromethanicum</name>
    <name type="synonym">Methylobacterium extorquens</name>
    <dbReference type="NCBI Taxonomy" id="408"/>
    <lineage>
        <taxon>Bacteria</taxon>
        <taxon>Pseudomonadati</taxon>
        <taxon>Pseudomonadota</taxon>
        <taxon>Alphaproteobacteria</taxon>
        <taxon>Hyphomicrobiales</taxon>
        <taxon>Methylobacteriaceae</taxon>
        <taxon>Methylorubrum</taxon>
    </lineage>
</organism>
<dbReference type="SMART" id="SM00271">
    <property type="entry name" value="DnaJ"/>
    <property type="match status" value="1"/>
</dbReference>
<evidence type="ECO:0000313" key="3">
    <source>
        <dbReference type="EMBL" id="WHQ68233.1"/>
    </source>
</evidence>
<dbReference type="InterPro" id="IPR001623">
    <property type="entry name" value="DnaJ_domain"/>
</dbReference>
<proteinExistence type="predicted"/>
<evidence type="ECO:0000313" key="4">
    <source>
        <dbReference type="Proteomes" id="UP001223720"/>
    </source>
</evidence>
<dbReference type="RefSeq" id="WP_056151999.1">
    <property type="nucleotide sequence ID" value="NZ_CP073633.1"/>
</dbReference>
<dbReference type="Gene3D" id="1.10.287.110">
    <property type="entry name" value="DnaJ domain"/>
    <property type="match status" value="1"/>
</dbReference>
<protein>
    <submittedName>
        <fullName evidence="3">DnaJ domain-containing protein</fullName>
    </submittedName>
</protein>
<dbReference type="PROSITE" id="PS50076">
    <property type="entry name" value="DNAJ_2"/>
    <property type="match status" value="1"/>
</dbReference>
<evidence type="ECO:0000259" key="2">
    <source>
        <dbReference type="PROSITE" id="PS50076"/>
    </source>
</evidence>
<name>A0AAX3WAE5_METEX</name>
<dbReference type="Proteomes" id="UP001223720">
    <property type="component" value="Chromosome"/>
</dbReference>
<sequence length="235" mass="25322">MDLNSPLFDRIRIKPTCDDPKPGAKAGTKAGARAKAGAATAEASCEAEGCTHPGLYRAPKGRRQEGQYWRFCIDHVRAYNASYNYFDGMNDAAVEAYQKDAIIGHRPTWSMGMNAAAATAEGKAKGAKGAQPEAERDWAYADPLGILRANGVGGGAAGRRQAEPEPQRPRHSAAVRKALDVMGLDETADTAAIKAQYKTLVKRFHPDANGGDRSFEERLRDIIRAHDVLRAAGLC</sequence>
<feature type="region of interest" description="Disordered" evidence="1">
    <location>
        <begin position="152"/>
        <end position="172"/>
    </location>
</feature>
<evidence type="ECO:0000256" key="1">
    <source>
        <dbReference type="SAM" id="MobiDB-lite"/>
    </source>
</evidence>
<dbReference type="EMBL" id="CP073633">
    <property type="protein sequence ID" value="WHQ68233.1"/>
    <property type="molecule type" value="Genomic_DNA"/>
</dbReference>
<feature type="domain" description="J" evidence="2">
    <location>
        <begin position="177"/>
        <end position="234"/>
    </location>
</feature>
<dbReference type="SUPFAM" id="SSF46565">
    <property type="entry name" value="Chaperone J-domain"/>
    <property type="match status" value="1"/>
</dbReference>
<accession>A0AAX3WAE5</accession>